<evidence type="ECO:0008006" key="3">
    <source>
        <dbReference type="Google" id="ProtNLM"/>
    </source>
</evidence>
<comment type="caution">
    <text evidence="1">The sequence shown here is derived from an EMBL/GenBank/DDBJ whole genome shotgun (WGS) entry which is preliminary data.</text>
</comment>
<organism evidence="1 2">
    <name type="scientific">Paenibacillus cineris</name>
    <dbReference type="NCBI Taxonomy" id="237530"/>
    <lineage>
        <taxon>Bacteria</taxon>
        <taxon>Bacillati</taxon>
        <taxon>Bacillota</taxon>
        <taxon>Bacilli</taxon>
        <taxon>Bacillales</taxon>
        <taxon>Paenibacillaceae</taxon>
        <taxon>Paenibacillus</taxon>
    </lineage>
</organism>
<dbReference type="InterPro" id="IPR043519">
    <property type="entry name" value="NT_sf"/>
</dbReference>
<dbReference type="Proteomes" id="UP000676601">
    <property type="component" value="Unassembled WGS sequence"/>
</dbReference>
<gene>
    <name evidence="1" type="ORF">J21TS7_52230</name>
</gene>
<evidence type="ECO:0000313" key="2">
    <source>
        <dbReference type="Proteomes" id="UP000676601"/>
    </source>
</evidence>
<dbReference type="SUPFAM" id="SSF81301">
    <property type="entry name" value="Nucleotidyltransferase"/>
    <property type="match status" value="1"/>
</dbReference>
<keyword evidence="2" id="KW-1185">Reference proteome</keyword>
<evidence type="ECO:0000313" key="1">
    <source>
        <dbReference type="EMBL" id="GIO56905.1"/>
    </source>
</evidence>
<sequence>MESFVVLIGSVARKDYSVGSDIDICRINSDVTINRQTDWPDGPINYIDYDTETFQHLYNIGSLFIYHILTEGILIEGNIDSWEKLILNFSLTGNFSNEIVKILDLNEIFKKTEIFGNHYLSLFSNLFTNVKNFSIFYLARNGIYLFNKEKAIKYTFGEYYYDLIFDAYNYFERGVINKKWNYSCKKIAIEVTNYYLSKMEALYKC</sequence>
<protein>
    <recommendedName>
        <fullName evidence="3">Polymerase nucleotidyl transferase domain-containing protein</fullName>
    </recommendedName>
</protein>
<dbReference type="EMBL" id="BORU01000003">
    <property type="protein sequence ID" value="GIO56905.1"/>
    <property type="molecule type" value="Genomic_DNA"/>
</dbReference>
<proteinExistence type="predicted"/>
<accession>A0ABQ4LKI7</accession>
<name>A0ABQ4LKI7_9BACL</name>
<reference evidence="1 2" key="1">
    <citation type="submission" date="2021-03" db="EMBL/GenBank/DDBJ databases">
        <title>Antimicrobial resistance genes in bacteria isolated from Japanese honey, and their potential for conferring macrolide and lincosamide resistance in the American foulbrood pathogen Paenibacillus larvae.</title>
        <authorList>
            <person name="Okamoto M."/>
            <person name="Kumagai M."/>
            <person name="Kanamori H."/>
            <person name="Takamatsu D."/>
        </authorList>
    </citation>
    <scope>NUCLEOTIDE SEQUENCE [LARGE SCALE GENOMIC DNA]</scope>
    <source>
        <strain evidence="1 2">J21TS7</strain>
    </source>
</reference>